<evidence type="ECO:0000313" key="3">
    <source>
        <dbReference type="EMBL" id="SCY17853.1"/>
    </source>
</evidence>
<dbReference type="RefSeq" id="WP_074462256.1">
    <property type="nucleotide sequence ID" value="NZ_FMUR01000009.1"/>
</dbReference>
<dbReference type="EMBL" id="FMUR01000009">
    <property type="protein sequence ID" value="SCY17853.1"/>
    <property type="molecule type" value="Genomic_DNA"/>
</dbReference>
<sequence>MGFWDKIFHKSAADEWKKQQAELENWSDIVYTRKDLDMNDPVQRREYIGSCLQQMEEAARELDALEFEYNDVTSHLRDMEEINALPPEQRKEIDDCARKIVEAREFQEKFDKRKSRMTDEEFERMDRLKDNAKEASEKLLEAETFQKKIKNDLKRLDSEHEAYIFREDDLNETIENSKKLTITVGVVLVVMIVFLLILQFALKLNVIYGYMMLILLAAIAITVLYVQSTNAQVELKNVKKSISRLIMLQNQVKVRYVNNTNLLDYLRMKYRVMSSSELTELYNKYLRERKEREKIEDARRLLDSNQKDLIYMLRHFRVRDPEIWIHQAEALLSHNEEVEIRHSLNVRRQSLRKRMEYNKDIVAGNAKNEVEDMARQYPEYAQEILDMVSKYEDRE</sequence>
<feature type="transmembrane region" description="Helical" evidence="2">
    <location>
        <begin position="180"/>
        <end position="201"/>
    </location>
</feature>
<organism evidence="3 4">
    <name type="scientific">Butyrivibrio hungatei</name>
    <dbReference type="NCBI Taxonomy" id="185008"/>
    <lineage>
        <taxon>Bacteria</taxon>
        <taxon>Bacillati</taxon>
        <taxon>Bacillota</taxon>
        <taxon>Clostridia</taxon>
        <taxon>Lachnospirales</taxon>
        <taxon>Lachnospiraceae</taxon>
        <taxon>Butyrivibrio</taxon>
    </lineage>
</organism>
<gene>
    <name evidence="3" type="ORF">SAMN02910451_01642</name>
</gene>
<name>A0A1G5DSU0_9FIRM</name>
<proteinExistence type="predicted"/>
<feature type="coiled-coil region" evidence="1">
    <location>
        <begin position="48"/>
        <end position="75"/>
    </location>
</feature>
<keyword evidence="2" id="KW-0812">Transmembrane</keyword>
<dbReference type="AlphaFoldDB" id="A0A1G5DSU0"/>
<evidence type="ECO:0000256" key="1">
    <source>
        <dbReference type="SAM" id="Coils"/>
    </source>
</evidence>
<keyword evidence="4" id="KW-1185">Reference proteome</keyword>
<accession>A0A1G5DSU0</accession>
<evidence type="ECO:0000256" key="2">
    <source>
        <dbReference type="SAM" id="Phobius"/>
    </source>
</evidence>
<keyword evidence="2" id="KW-1133">Transmembrane helix</keyword>
<dbReference type="OrthoDB" id="9772748at2"/>
<reference evidence="4" key="1">
    <citation type="submission" date="2016-10" db="EMBL/GenBank/DDBJ databases">
        <authorList>
            <person name="Varghese N."/>
            <person name="Submissions S."/>
        </authorList>
    </citation>
    <scope>NUCLEOTIDE SEQUENCE [LARGE SCALE GENOMIC DNA]</scope>
    <source>
        <strain evidence="4">XBD2006</strain>
    </source>
</reference>
<evidence type="ECO:0000313" key="4">
    <source>
        <dbReference type="Proteomes" id="UP000183047"/>
    </source>
</evidence>
<protein>
    <submittedName>
        <fullName evidence="3">Uncharacterized protein</fullName>
    </submittedName>
</protein>
<dbReference type="STRING" id="185008.bhn_I2087"/>
<feature type="coiled-coil region" evidence="1">
    <location>
        <begin position="118"/>
        <end position="145"/>
    </location>
</feature>
<dbReference type="Proteomes" id="UP000183047">
    <property type="component" value="Unassembled WGS sequence"/>
</dbReference>
<feature type="transmembrane region" description="Helical" evidence="2">
    <location>
        <begin position="207"/>
        <end position="226"/>
    </location>
</feature>
<keyword evidence="1" id="KW-0175">Coiled coil</keyword>
<keyword evidence="2" id="KW-0472">Membrane</keyword>